<proteinExistence type="predicted"/>
<keyword evidence="1" id="KW-1133">Transmembrane helix</keyword>
<dbReference type="AlphaFoldDB" id="A0AAP2GCM6"/>
<keyword evidence="3" id="KW-1185">Reference proteome</keyword>
<comment type="caution">
    <text evidence="2">The sequence shown here is derived from an EMBL/GenBank/DDBJ whole genome shotgun (WGS) entry which is preliminary data.</text>
</comment>
<accession>A0AAP2GCM6</accession>
<feature type="transmembrane region" description="Helical" evidence="1">
    <location>
        <begin position="232"/>
        <end position="259"/>
    </location>
</feature>
<sequence>MKYLFLMMTGLASMSWTPAGTPYMRSGDKVIVDAVVEHDVYLAAGMVLVQAPVHGDLVAAGGTAIVQDTVTQDVLIAGGDVTVSGFVGDDVRCAAGTVMLSGTIAGDLIVTGGRVVVAKSAVILGNVISSGGKVTIDGTVHGDIDDASGTFTLNGTAERNVTCKGGRIVANGTVKGNAVLAAETITIGPAATFGQEVRYWNRAGTLVTGTSRQAVRATYDPALEVNEAHLQYLGFASLIVALWYLATALVMMVVIQYLFSRTLLGAATTARTVSLKSMGVGFLFLLGAPVGIVLLFVTVIGIPLGILAALAYVTLVVLATIIVALLIANWINNTFYESAWGNTRIVAAAFLIFVVLKFVTFTPVVGPMVMLLLVAMAFGAILLNVKWSRRKALDLT</sequence>
<reference evidence="2 3" key="1">
    <citation type="submission" date="2021-05" db="EMBL/GenBank/DDBJ databases">
        <title>A Polyphasic approach of four new species of the genus Ohtaekwangia: Ohtaekwangia histidinii sp. nov., Ohtaekwangia cretensis sp. nov., Ohtaekwangia indiensis sp. nov., Ohtaekwangia reichenbachii sp. nov. from diverse environment.</title>
        <authorList>
            <person name="Octaviana S."/>
        </authorList>
    </citation>
    <scope>NUCLEOTIDE SEQUENCE [LARGE SCALE GENOMIC DNA]</scope>
    <source>
        <strain evidence="2 3">PWU37</strain>
    </source>
</reference>
<evidence type="ECO:0008006" key="4">
    <source>
        <dbReference type="Google" id="ProtNLM"/>
    </source>
</evidence>
<evidence type="ECO:0000313" key="3">
    <source>
        <dbReference type="Proteomes" id="UP001319180"/>
    </source>
</evidence>
<evidence type="ECO:0000313" key="2">
    <source>
        <dbReference type="EMBL" id="MBT1686479.1"/>
    </source>
</evidence>
<organism evidence="2 3">
    <name type="scientific">Dawidia soli</name>
    <dbReference type="NCBI Taxonomy" id="2782352"/>
    <lineage>
        <taxon>Bacteria</taxon>
        <taxon>Pseudomonadati</taxon>
        <taxon>Bacteroidota</taxon>
        <taxon>Cytophagia</taxon>
        <taxon>Cytophagales</taxon>
        <taxon>Chryseotaleaceae</taxon>
        <taxon>Dawidia</taxon>
    </lineage>
</organism>
<feature type="transmembrane region" description="Helical" evidence="1">
    <location>
        <begin position="365"/>
        <end position="385"/>
    </location>
</feature>
<evidence type="ECO:0000256" key="1">
    <source>
        <dbReference type="SAM" id="Phobius"/>
    </source>
</evidence>
<protein>
    <recommendedName>
        <fullName evidence="4">Polymer-forming cytoskeletal protein</fullName>
    </recommendedName>
</protein>
<dbReference type="Proteomes" id="UP001319180">
    <property type="component" value="Unassembled WGS sequence"/>
</dbReference>
<feature type="transmembrane region" description="Helical" evidence="1">
    <location>
        <begin position="306"/>
        <end position="327"/>
    </location>
</feature>
<gene>
    <name evidence="2" type="ORF">KK078_07935</name>
</gene>
<dbReference type="EMBL" id="JAHESC010000008">
    <property type="protein sequence ID" value="MBT1686479.1"/>
    <property type="molecule type" value="Genomic_DNA"/>
</dbReference>
<keyword evidence="1" id="KW-0472">Membrane</keyword>
<name>A0AAP2GCM6_9BACT</name>
<feature type="transmembrane region" description="Helical" evidence="1">
    <location>
        <begin position="339"/>
        <end position="359"/>
    </location>
</feature>
<keyword evidence="1" id="KW-0812">Transmembrane</keyword>
<feature type="transmembrane region" description="Helical" evidence="1">
    <location>
        <begin position="280"/>
        <end position="300"/>
    </location>
</feature>
<dbReference type="RefSeq" id="WP_254089715.1">
    <property type="nucleotide sequence ID" value="NZ_JAHESC010000008.1"/>
</dbReference>